<evidence type="ECO:0000313" key="8">
    <source>
        <dbReference type="Proteomes" id="UP000182692"/>
    </source>
</evidence>
<evidence type="ECO:0000256" key="5">
    <source>
        <dbReference type="ARBA" id="ARBA00023136"/>
    </source>
</evidence>
<evidence type="ECO:0000256" key="3">
    <source>
        <dbReference type="ARBA" id="ARBA00022692"/>
    </source>
</evidence>
<evidence type="ECO:0000256" key="4">
    <source>
        <dbReference type="ARBA" id="ARBA00022989"/>
    </source>
</evidence>
<dbReference type="PANTHER" id="PTHR30086:SF20">
    <property type="entry name" value="ARGININE EXPORTER PROTEIN ARGO-RELATED"/>
    <property type="match status" value="1"/>
</dbReference>
<dbReference type="GO" id="GO:0005886">
    <property type="term" value="C:plasma membrane"/>
    <property type="evidence" value="ECO:0007669"/>
    <property type="project" value="UniProtKB-SubCell"/>
</dbReference>
<dbReference type="GO" id="GO:0015171">
    <property type="term" value="F:amino acid transmembrane transporter activity"/>
    <property type="evidence" value="ECO:0007669"/>
    <property type="project" value="TreeGrafter"/>
</dbReference>
<accession>A0A1I5K0A0</accession>
<keyword evidence="5 6" id="KW-0472">Membrane</keyword>
<dbReference type="EMBL" id="FOWR01000002">
    <property type="protein sequence ID" value="SFO78447.1"/>
    <property type="molecule type" value="Genomic_DNA"/>
</dbReference>
<keyword evidence="2" id="KW-1003">Cell membrane</keyword>
<dbReference type="OrthoDB" id="9804822at2"/>
<dbReference type="AlphaFoldDB" id="A0A1I5K0A0"/>
<evidence type="ECO:0000313" key="7">
    <source>
        <dbReference type="EMBL" id="SFO78447.1"/>
    </source>
</evidence>
<proteinExistence type="predicted"/>
<protein>
    <submittedName>
        <fullName evidence="7">Threonine/homoserine/homoserine lactone efflux protein</fullName>
    </submittedName>
</protein>
<reference evidence="7 8" key="1">
    <citation type="submission" date="2016-10" db="EMBL/GenBank/DDBJ databases">
        <authorList>
            <person name="de Groot N.N."/>
        </authorList>
    </citation>
    <scope>NUCLEOTIDE SEQUENCE [LARGE SCALE GENOMIC DNA]</scope>
    <source>
        <strain evidence="7 8">DSM 15893</strain>
    </source>
</reference>
<gene>
    <name evidence="7" type="ORF">SAMN03084138_00453</name>
</gene>
<comment type="subcellular location">
    <subcellularLocation>
        <location evidence="1">Cell membrane</location>
        <topology evidence="1">Multi-pass membrane protein</topology>
    </subcellularLocation>
</comment>
<keyword evidence="3 6" id="KW-0812">Transmembrane</keyword>
<evidence type="ECO:0000256" key="2">
    <source>
        <dbReference type="ARBA" id="ARBA00022475"/>
    </source>
</evidence>
<evidence type="ECO:0000256" key="6">
    <source>
        <dbReference type="SAM" id="Phobius"/>
    </source>
</evidence>
<feature type="transmembrane region" description="Helical" evidence="6">
    <location>
        <begin position="47"/>
        <end position="66"/>
    </location>
</feature>
<feature type="transmembrane region" description="Helical" evidence="6">
    <location>
        <begin position="73"/>
        <end position="91"/>
    </location>
</feature>
<feature type="transmembrane region" description="Helical" evidence="6">
    <location>
        <begin position="146"/>
        <end position="171"/>
    </location>
</feature>
<dbReference type="Proteomes" id="UP000182692">
    <property type="component" value="Unassembled WGS sequence"/>
</dbReference>
<dbReference type="Pfam" id="PF01810">
    <property type="entry name" value="LysE"/>
    <property type="match status" value="1"/>
</dbReference>
<dbReference type="InterPro" id="IPR001123">
    <property type="entry name" value="LeuE-type"/>
</dbReference>
<sequence>MDLLSLLLFVPACFALNMTPGPNNLLAMNNARCYGFRASMIGSLGRILDFSAMITLTASGLAVILYASETVFFAIKLFGALYLFWIAFQLWRSTSIPVTDSERHKPLKALFKQELALAAGNPKAILIFTAFLPQFVDTSASVNTQFFVLGVTFLGLEIAAIAIYAVFGIYLRQWFEQPKMARWFNRGCAFVLGLSGGNLLLMNRQS</sequence>
<dbReference type="PIRSF" id="PIRSF006324">
    <property type="entry name" value="LeuE"/>
    <property type="match status" value="1"/>
</dbReference>
<evidence type="ECO:0000256" key="1">
    <source>
        <dbReference type="ARBA" id="ARBA00004651"/>
    </source>
</evidence>
<feature type="transmembrane region" description="Helical" evidence="6">
    <location>
        <begin position="183"/>
        <end position="201"/>
    </location>
</feature>
<organism evidence="7 8">
    <name type="scientific">Enterovibrio norvegicus DSM 15893</name>
    <dbReference type="NCBI Taxonomy" id="1121869"/>
    <lineage>
        <taxon>Bacteria</taxon>
        <taxon>Pseudomonadati</taxon>
        <taxon>Pseudomonadota</taxon>
        <taxon>Gammaproteobacteria</taxon>
        <taxon>Vibrionales</taxon>
        <taxon>Vibrionaceae</taxon>
        <taxon>Enterovibrio</taxon>
    </lineage>
</organism>
<dbReference type="PANTHER" id="PTHR30086">
    <property type="entry name" value="ARGININE EXPORTER PROTEIN ARGO"/>
    <property type="match status" value="1"/>
</dbReference>
<name>A0A1I5K0A0_9GAMM</name>
<keyword evidence="4 6" id="KW-1133">Transmembrane helix</keyword>
<dbReference type="STRING" id="1121869.SAMN03084138_00453"/>